<dbReference type="Proteomes" id="UP001595829">
    <property type="component" value="Unassembled WGS sequence"/>
</dbReference>
<sequence length="325" mass="35109">MTPRTKRLFAAVCLLSALTTACGPAGAPRETGRDGGSGPAASPVPRPRSAADFVVPLQRYELTSRQYAQVQRARMAAVRQCMRRYGITLATPAIREVRRPHVPALVGWLGDRNPSRYGYRGPAGFQADRYASAARGGTKALFVPDRYGGVYEGSAGVFAGRPVPPGGCHGEVMRRLDQSGEAFRAALEDRAIVPWKALADIEGEAARRVASDHRYRQAEQHWRACMKRSGHPYATPADAEGDPRWAGSVSVTEEEPERPVSRAEIAVAVADESCREEVNLPGVALALHIAYQKEAIDADATRLDRVKRLLDVQLGNSADILGAAS</sequence>
<proteinExistence type="predicted"/>
<feature type="signal peptide" evidence="2">
    <location>
        <begin position="1"/>
        <end position="27"/>
    </location>
</feature>
<feature type="chain" id="PRO_5046006541" description="Lipoprotein" evidence="2">
    <location>
        <begin position="28"/>
        <end position="325"/>
    </location>
</feature>
<feature type="region of interest" description="Disordered" evidence="1">
    <location>
        <begin position="229"/>
        <end position="257"/>
    </location>
</feature>
<comment type="caution">
    <text evidence="3">The sequence shown here is derived from an EMBL/GenBank/DDBJ whole genome shotgun (WGS) entry which is preliminary data.</text>
</comment>
<feature type="compositionally biased region" description="Low complexity" evidence="1">
    <location>
        <begin position="39"/>
        <end position="48"/>
    </location>
</feature>
<keyword evidence="4" id="KW-1185">Reference proteome</keyword>
<evidence type="ECO:0000256" key="1">
    <source>
        <dbReference type="SAM" id="MobiDB-lite"/>
    </source>
</evidence>
<evidence type="ECO:0000256" key="2">
    <source>
        <dbReference type="SAM" id="SignalP"/>
    </source>
</evidence>
<dbReference type="RefSeq" id="WP_345693073.1">
    <property type="nucleotide sequence ID" value="NZ_BAABIT010000001.1"/>
</dbReference>
<evidence type="ECO:0008006" key="5">
    <source>
        <dbReference type="Google" id="ProtNLM"/>
    </source>
</evidence>
<dbReference type="EMBL" id="JBHSJD010000002">
    <property type="protein sequence ID" value="MFC5021084.1"/>
    <property type="molecule type" value="Genomic_DNA"/>
</dbReference>
<evidence type="ECO:0000313" key="3">
    <source>
        <dbReference type="EMBL" id="MFC5021084.1"/>
    </source>
</evidence>
<accession>A0ABV9X7Q0</accession>
<dbReference type="PROSITE" id="PS51257">
    <property type="entry name" value="PROKAR_LIPOPROTEIN"/>
    <property type="match status" value="1"/>
</dbReference>
<evidence type="ECO:0000313" key="4">
    <source>
        <dbReference type="Proteomes" id="UP001595829"/>
    </source>
</evidence>
<protein>
    <recommendedName>
        <fullName evidence="5">Lipoprotein</fullName>
    </recommendedName>
</protein>
<gene>
    <name evidence="3" type="ORF">ACFPM3_02830</name>
</gene>
<feature type="region of interest" description="Disordered" evidence="1">
    <location>
        <begin position="24"/>
        <end position="48"/>
    </location>
</feature>
<organism evidence="3 4">
    <name type="scientific">Streptomyces coeruleoprunus</name>
    <dbReference type="NCBI Taxonomy" id="285563"/>
    <lineage>
        <taxon>Bacteria</taxon>
        <taxon>Bacillati</taxon>
        <taxon>Actinomycetota</taxon>
        <taxon>Actinomycetes</taxon>
        <taxon>Kitasatosporales</taxon>
        <taxon>Streptomycetaceae</taxon>
        <taxon>Streptomyces</taxon>
    </lineage>
</organism>
<name>A0ABV9X7Q0_9ACTN</name>
<keyword evidence="2" id="KW-0732">Signal</keyword>
<reference evidence="4" key="1">
    <citation type="journal article" date="2019" name="Int. J. Syst. Evol. Microbiol.">
        <title>The Global Catalogue of Microorganisms (GCM) 10K type strain sequencing project: providing services to taxonomists for standard genome sequencing and annotation.</title>
        <authorList>
            <consortium name="The Broad Institute Genomics Platform"/>
            <consortium name="The Broad Institute Genome Sequencing Center for Infectious Disease"/>
            <person name="Wu L."/>
            <person name="Ma J."/>
        </authorList>
    </citation>
    <scope>NUCLEOTIDE SEQUENCE [LARGE SCALE GENOMIC DNA]</scope>
    <source>
        <strain evidence="4">CGMCC 4.1648</strain>
    </source>
</reference>